<evidence type="ECO:0000313" key="3">
    <source>
        <dbReference type="EMBL" id="RXZ88156.1"/>
    </source>
</evidence>
<keyword evidence="1" id="KW-0472">Membrane</keyword>
<feature type="transmembrane region" description="Helical" evidence="1">
    <location>
        <begin position="115"/>
        <end position="135"/>
    </location>
</feature>
<dbReference type="Proteomes" id="UP000292686">
    <property type="component" value="Unassembled WGS sequence"/>
</dbReference>
<protein>
    <submittedName>
        <fullName evidence="2">Fatty acid desaturase</fullName>
    </submittedName>
</protein>
<name>A0A4V1R2S3_9MICO</name>
<gene>
    <name evidence="2" type="ORF">BJ972_002158</name>
    <name evidence="3" type="ORF">ESP50_02950</name>
</gene>
<evidence type="ECO:0000313" key="4">
    <source>
        <dbReference type="Proteomes" id="UP000292686"/>
    </source>
</evidence>
<dbReference type="EMBL" id="SDPM01000001">
    <property type="protein sequence ID" value="RXZ88156.1"/>
    <property type="molecule type" value="Genomic_DNA"/>
</dbReference>
<evidence type="ECO:0000313" key="2">
    <source>
        <dbReference type="EMBL" id="NYD67639.1"/>
    </source>
</evidence>
<accession>A0A4V1R2S3</accession>
<dbReference type="RefSeq" id="WP_129172420.1">
    <property type="nucleotide sequence ID" value="NZ_JACCBI010000001.1"/>
</dbReference>
<evidence type="ECO:0000313" key="5">
    <source>
        <dbReference type="Proteomes" id="UP000581087"/>
    </source>
</evidence>
<feature type="transmembrane region" description="Helical" evidence="1">
    <location>
        <begin position="33"/>
        <end position="54"/>
    </location>
</feature>
<proteinExistence type="predicted"/>
<dbReference type="Proteomes" id="UP000581087">
    <property type="component" value="Unassembled WGS sequence"/>
</dbReference>
<organism evidence="3 4">
    <name type="scientific">Agromyces atrinae</name>
    <dbReference type="NCBI Taxonomy" id="592376"/>
    <lineage>
        <taxon>Bacteria</taxon>
        <taxon>Bacillati</taxon>
        <taxon>Actinomycetota</taxon>
        <taxon>Actinomycetes</taxon>
        <taxon>Micrococcales</taxon>
        <taxon>Microbacteriaceae</taxon>
        <taxon>Agromyces</taxon>
    </lineage>
</organism>
<reference evidence="2 5" key="2">
    <citation type="submission" date="2020-07" db="EMBL/GenBank/DDBJ databases">
        <title>Sequencing the genomes of 1000 actinobacteria strains.</title>
        <authorList>
            <person name="Klenk H.-P."/>
        </authorList>
    </citation>
    <scope>NUCLEOTIDE SEQUENCE [LARGE SCALE GENOMIC DNA]</scope>
    <source>
        <strain evidence="2 5">DSM 23870</strain>
    </source>
</reference>
<dbReference type="AlphaFoldDB" id="A0A4V1R2S3"/>
<keyword evidence="4" id="KW-1185">Reference proteome</keyword>
<feature type="transmembrane region" description="Helical" evidence="1">
    <location>
        <begin position="85"/>
        <end position="108"/>
    </location>
</feature>
<feature type="transmembrane region" description="Helical" evidence="1">
    <location>
        <begin position="147"/>
        <end position="168"/>
    </location>
</feature>
<dbReference type="OrthoDB" id="5007962at2"/>
<evidence type="ECO:0000256" key="1">
    <source>
        <dbReference type="SAM" id="Phobius"/>
    </source>
</evidence>
<sequence length="181" mass="19673">MSDKRRAFESPADLARPITQPVLRRPAATTMGAVLVVLRVLAGVWWLLALTFSWNDVLLDDLGLGDEPDFQALGNDVKEAISSGILNTVLIVGGIVLVIELLFALLVFRGVNWARVVVMVFATLSIIGSFVGWWLGGQEITVHTTLVTLALDILVLLALSSQGARAYARRPRERRARGSVA</sequence>
<dbReference type="EMBL" id="JACCBI010000001">
    <property type="protein sequence ID" value="NYD67639.1"/>
    <property type="molecule type" value="Genomic_DNA"/>
</dbReference>
<keyword evidence="1" id="KW-0812">Transmembrane</keyword>
<reference evidence="3 4" key="1">
    <citation type="submission" date="2019-01" db="EMBL/GenBank/DDBJ databases">
        <title>Agromyces.</title>
        <authorList>
            <person name="Li J."/>
        </authorList>
    </citation>
    <scope>NUCLEOTIDE SEQUENCE [LARGE SCALE GENOMIC DNA]</scope>
    <source>
        <strain evidence="3 4">DSM 23870</strain>
    </source>
</reference>
<keyword evidence="1" id="KW-1133">Transmembrane helix</keyword>
<comment type="caution">
    <text evidence="3">The sequence shown here is derived from an EMBL/GenBank/DDBJ whole genome shotgun (WGS) entry which is preliminary data.</text>
</comment>